<feature type="non-terminal residue" evidence="3">
    <location>
        <position position="1"/>
    </location>
</feature>
<feature type="domain" description="DDE-1" evidence="1">
    <location>
        <begin position="134"/>
        <end position="239"/>
    </location>
</feature>
<gene>
    <name evidence="3" type="ORF">OVA965_LOCUS20125</name>
    <name evidence="4" type="ORF">TMI583_LOCUS20409</name>
</gene>
<dbReference type="Gene3D" id="1.10.10.60">
    <property type="entry name" value="Homeodomain-like"/>
    <property type="match status" value="1"/>
</dbReference>
<feature type="domain" description="HTH psq-type" evidence="2">
    <location>
        <begin position="4"/>
        <end position="43"/>
    </location>
</feature>
<dbReference type="Proteomes" id="UP000677228">
    <property type="component" value="Unassembled WGS sequence"/>
</dbReference>
<dbReference type="Pfam" id="PF03184">
    <property type="entry name" value="DDE_1"/>
    <property type="match status" value="1"/>
</dbReference>
<dbReference type="InterPro" id="IPR009057">
    <property type="entry name" value="Homeodomain-like_sf"/>
</dbReference>
<dbReference type="EMBL" id="CAJOBA010016809">
    <property type="protein sequence ID" value="CAF3892844.1"/>
    <property type="molecule type" value="Genomic_DNA"/>
</dbReference>
<dbReference type="InterPro" id="IPR050863">
    <property type="entry name" value="CenT-Element_Derived"/>
</dbReference>
<dbReference type="Pfam" id="PF05225">
    <property type="entry name" value="HTH_psq"/>
    <property type="match status" value="1"/>
</dbReference>
<dbReference type="InterPro" id="IPR007889">
    <property type="entry name" value="HTH_Psq"/>
</dbReference>
<dbReference type="PANTHER" id="PTHR19303:SF74">
    <property type="entry name" value="POGO TRANSPOSABLE ELEMENT WITH KRAB DOMAIN"/>
    <property type="match status" value="1"/>
</dbReference>
<evidence type="ECO:0000259" key="1">
    <source>
        <dbReference type="Pfam" id="PF03184"/>
    </source>
</evidence>
<organism evidence="3 5">
    <name type="scientific">Didymodactylos carnosus</name>
    <dbReference type="NCBI Taxonomy" id="1234261"/>
    <lineage>
        <taxon>Eukaryota</taxon>
        <taxon>Metazoa</taxon>
        <taxon>Spiralia</taxon>
        <taxon>Gnathifera</taxon>
        <taxon>Rotifera</taxon>
        <taxon>Eurotatoria</taxon>
        <taxon>Bdelloidea</taxon>
        <taxon>Philodinida</taxon>
        <taxon>Philodinidae</taxon>
        <taxon>Didymodactylos</taxon>
    </lineage>
</organism>
<dbReference type="Proteomes" id="UP000682733">
    <property type="component" value="Unassembled WGS sequence"/>
</dbReference>
<proteinExistence type="predicted"/>
<dbReference type="SUPFAM" id="SSF46689">
    <property type="entry name" value="Homeodomain-like"/>
    <property type="match status" value="1"/>
</dbReference>
<evidence type="ECO:0000313" key="4">
    <source>
        <dbReference type="EMBL" id="CAF3892844.1"/>
    </source>
</evidence>
<accession>A0A8S2E308</accession>
<dbReference type="AlphaFoldDB" id="A0A8S2E308"/>
<evidence type="ECO:0000313" key="3">
    <source>
        <dbReference type="EMBL" id="CAF1119817.1"/>
    </source>
</evidence>
<comment type="caution">
    <text evidence="3">The sequence shown here is derived from an EMBL/GenBank/DDBJ whole genome shotgun (WGS) entry which is preliminary data.</text>
</comment>
<dbReference type="EMBL" id="CAJNOK010010599">
    <property type="protein sequence ID" value="CAF1119817.1"/>
    <property type="molecule type" value="Genomic_DNA"/>
</dbReference>
<evidence type="ECO:0008006" key="6">
    <source>
        <dbReference type="Google" id="ProtNLM"/>
    </source>
</evidence>
<dbReference type="InterPro" id="IPR004875">
    <property type="entry name" value="DDE_SF_endonuclease_dom"/>
</dbReference>
<dbReference type="GO" id="GO:0005634">
    <property type="term" value="C:nucleus"/>
    <property type="evidence" value="ECO:0007669"/>
    <property type="project" value="TreeGrafter"/>
</dbReference>
<dbReference type="PANTHER" id="PTHR19303">
    <property type="entry name" value="TRANSPOSON"/>
    <property type="match status" value="1"/>
</dbReference>
<name>A0A8S2E308_9BILA</name>
<sequence>QYTAEDLENAVKAVKNGLLIREASHSDNIPYSTLNDHVNENVTSFGSGPEQYVIQLGKGAMFKNDRPSYDWIQDFLKRHPTLTMKTSTSLERCRAALTQINQHEYSIVMRQVIVRRDSSNSFQIEGGTGGKSFTSILLCVNATGKIIPPYIIYKSKRLVAKWYGNGWMNQDVFYSWFHDMFILFTNDSPQPIVLFLDEHKSHFKVEIIQLAVQHKIVIICLPAHVTHILQPLNVVYFQPIR</sequence>
<evidence type="ECO:0000313" key="5">
    <source>
        <dbReference type="Proteomes" id="UP000677228"/>
    </source>
</evidence>
<protein>
    <recommendedName>
        <fullName evidence="6">DDE-1 domain-containing protein</fullName>
    </recommendedName>
</protein>
<reference evidence="3" key="1">
    <citation type="submission" date="2021-02" db="EMBL/GenBank/DDBJ databases">
        <authorList>
            <person name="Nowell W R."/>
        </authorList>
    </citation>
    <scope>NUCLEOTIDE SEQUENCE</scope>
</reference>
<dbReference type="GO" id="GO:0003677">
    <property type="term" value="F:DNA binding"/>
    <property type="evidence" value="ECO:0007669"/>
    <property type="project" value="InterPro"/>
</dbReference>
<evidence type="ECO:0000259" key="2">
    <source>
        <dbReference type="Pfam" id="PF05225"/>
    </source>
</evidence>